<feature type="region of interest" description="Disordered" evidence="3">
    <location>
        <begin position="1"/>
        <end position="50"/>
    </location>
</feature>
<comment type="similarity">
    <text evidence="2">Belongs to the UreD family.</text>
</comment>
<evidence type="ECO:0000256" key="2">
    <source>
        <dbReference type="HAMAP-Rule" id="MF_01384"/>
    </source>
</evidence>
<organism evidence="4">
    <name type="scientific">Arthrobacter saudimassiliensis</name>
    <dbReference type="NCBI Taxonomy" id="1461584"/>
    <lineage>
        <taxon>Bacteria</taxon>
        <taxon>Bacillati</taxon>
        <taxon>Actinomycetota</taxon>
        <taxon>Actinomycetes</taxon>
        <taxon>Micrococcales</taxon>
        <taxon>Micrococcaceae</taxon>
        <taxon>Arthrobacter</taxon>
    </lineage>
</organism>
<evidence type="ECO:0000313" key="4">
    <source>
        <dbReference type="EMBL" id="CEA09525.1"/>
    </source>
</evidence>
<comment type="subcellular location">
    <subcellularLocation>
        <location evidence="2">Cytoplasm</location>
    </subcellularLocation>
</comment>
<accession>A0A078MT72</accession>
<dbReference type="GO" id="GO:0005737">
    <property type="term" value="C:cytoplasm"/>
    <property type="evidence" value="ECO:0007669"/>
    <property type="project" value="UniProtKB-SubCell"/>
</dbReference>
<gene>
    <name evidence="2 4" type="primary">ureD</name>
    <name evidence="4" type="ORF">BN1051_02895</name>
</gene>
<keyword evidence="2" id="KW-0963">Cytoplasm</keyword>
<keyword evidence="1 2" id="KW-0143">Chaperone</keyword>
<dbReference type="AlphaFoldDB" id="A0A078MT72"/>
<comment type="subunit">
    <text evidence="2">UreD, UreF and UreG form a complex that acts as a GTP-hydrolysis-dependent molecular chaperone, activating the urease apoprotein by helping to assemble the nickel containing metallocenter of UreC. The UreE protein probably delivers the nickel.</text>
</comment>
<dbReference type="Pfam" id="PF01774">
    <property type="entry name" value="UreD"/>
    <property type="match status" value="1"/>
</dbReference>
<keyword evidence="2" id="KW-0996">Nickel insertion</keyword>
<proteinExistence type="inferred from homology"/>
<comment type="function">
    <text evidence="2">Required for maturation of urease via the functional incorporation of the urease nickel metallocenter.</text>
</comment>
<reference evidence="4" key="1">
    <citation type="submission" date="2014-07" db="EMBL/GenBank/DDBJ databases">
        <authorList>
            <person name="Urmite Genomes Urmite Genomes"/>
        </authorList>
    </citation>
    <scope>NUCLEOTIDE SEQUENCE</scope>
    <source>
        <strain evidence="4">11W110_air</strain>
    </source>
</reference>
<dbReference type="PATRIC" id="fig|1461584.3.peg.2871"/>
<dbReference type="EMBL" id="LN483072">
    <property type="protein sequence ID" value="CEA09525.1"/>
    <property type="molecule type" value="Genomic_DNA"/>
</dbReference>
<dbReference type="GO" id="GO:0016151">
    <property type="term" value="F:nickel cation binding"/>
    <property type="evidence" value="ECO:0007669"/>
    <property type="project" value="UniProtKB-UniRule"/>
</dbReference>
<dbReference type="HAMAP" id="MF_01384">
    <property type="entry name" value="UreD"/>
    <property type="match status" value="1"/>
</dbReference>
<sequence length="309" mass="31645">MPSTATDTGLTADRPTAAGADQRTGPGAESVGAGAGPIAGPGTAPSFRPTRITAECRGGRARFTELDQGHYLAPRPVRGAFPAAPNHVRVALIGIHMMLLGGDDVRLQVRVGPGTVLEVVEPAGMVAYDADGVASRWTLDAQLGEGAALIWEGAPFIAADGANVHRSTRISLAAGARALVREALVLGRSGEQGGDLRSITRLTGPDGDLLYEDLDLTGPRRRAVGVLGGTKVLAGATAAGWRPGPLPVGPTSELSGTEVPGGGTARRFDLAADGAVLRALTDSAHRADRQLDAGWKAWKDELLGRSGPA</sequence>
<evidence type="ECO:0000256" key="1">
    <source>
        <dbReference type="ARBA" id="ARBA00023186"/>
    </source>
</evidence>
<evidence type="ECO:0000256" key="3">
    <source>
        <dbReference type="SAM" id="MobiDB-lite"/>
    </source>
</evidence>
<protein>
    <recommendedName>
        <fullName evidence="2">Urease accessory protein UreD</fullName>
    </recommendedName>
</protein>
<dbReference type="InterPro" id="IPR002669">
    <property type="entry name" value="UreD"/>
</dbReference>
<name>A0A078MT72_9MICC</name>